<feature type="domain" description="HTH tetR-type" evidence="3">
    <location>
        <begin position="24"/>
        <end position="84"/>
    </location>
</feature>
<dbReference type="PANTHER" id="PTHR30055">
    <property type="entry name" value="HTH-TYPE TRANSCRIPTIONAL REGULATOR RUTR"/>
    <property type="match status" value="1"/>
</dbReference>
<dbReference type="PANTHER" id="PTHR30055:SF226">
    <property type="entry name" value="HTH-TYPE TRANSCRIPTIONAL REGULATOR PKSA"/>
    <property type="match status" value="1"/>
</dbReference>
<dbReference type="InterPro" id="IPR001647">
    <property type="entry name" value="HTH_TetR"/>
</dbReference>
<evidence type="ECO:0000313" key="5">
    <source>
        <dbReference type="Proteomes" id="UP000313231"/>
    </source>
</evidence>
<dbReference type="SUPFAM" id="SSF46689">
    <property type="entry name" value="Homeodomain-like"/>
    <property type="match status" value="1"/>
</dbReference>
<evidence type="ECO:0000259" key="3">
    <source>
        <dbReference type="PROSITE" id="PS50977"/>
    </source>
</evidence>
<dbReference type="InterPro" id="IPR009057">
    <property type="entry name" value="Homeodomain-like_sf"/>
</dbReference>
<protein>
    <submittedName>
        <fullName evidence="4">Helix-turn-helix transcriptional regulator</fullName>
    </submittedName>
</protein>
<keyword evidence="1 2" id="KW-0238">DNA-binding</keyword>
<sequence length="213" mass="23435">MTATPDRTTPAGTAVVGARARRRGQRRDRVFEAAVELFVEQGYEATTMEEIAGRADVARTSVFNYFERKSAFLDEWSARRRAQAFHALGGPAPDIRLRDELARVMTELARLSDSSRRETTAMISAAVLALDLLDDHPLTHEFTDLLERRRAELRPGVDPTLVGITLATGYFALLRAWIGPGRAPFELDRRLIELVDLLLGGAVEVASGAEAGS</sequence>
<dbReference type="InterPro" id="IPR050109">
    <property type="entry name" value="HTH-type_TetR-like_transc_reg"/>
</dbReference>
<keyword evidence="5" id="KW-1185">Reference proteome</keyword>
<name>A0A5C4VR82_9ACTN</name>
<dbReference type="GO" id="GO:0003700">
    <property type="term" value="F:DNA-binding transcription factor activity"/>
    <property type="evidence" value="ECO:0007669"/>
    <property type="project" value="TreeGrafter"/>
</dbReference>
<dbReference type="Proteomes" id="UP000313231">
    <property type="component" value="Unassembled WGS sequence"/>
</dbReference>
<proteinExistence type="predicted"/>
<organism evidence="4 5">
    <name type="scientific">Nocardioides albidus</name>
    <dbReference type="NCBI Taxonomy" id="1517589"/>
    <lineage>
        <taxon>Bacteria</taxon>
        <taxon>Bacillati</taxon>
        <taxon>Actinomycetota</taxon>
        <taxon>Actinomycetes</taxon>
        <taxon>Propionibacteriales</taxon>
        <taxon>Nocardioidaceae</taxon>
        <taxon>Nocardioides</taxon>
    </lineage>
</organism>
<evidence type="ECO:0000256" key="1">
    <source>
        <dbReference type="ARBA" id="ARBA00023125"/>
    </source>
</evidence>
<evidence type="ECO:0000256" key="2">
    <source>
        <dbReference type="PROSITE-ProRule" id="PRU00335"/>
    </source>
</evidence>
<dbReference type="EMBL" id="VDMP01000025">
    <property type="protein sequence ID" value="TNM38358.1"/>
    <property type="molecule type" value="Genomic_DNA"/>
</dbReference>
<dbReference type="AlphaFoldDB" id="A0A5C4VR82"/>
<dbReference type="PRINTS" id="PR00455">
    <property type="entry name" value="HTHTETR"/>
</dbReference>
<dbReference type="GO" id="GO:0000976">
    <property type="term" value="F:transcription cis-regulatory region binding"/>
    <property type="evidence" value="ECO:0007669"/>
    <property type="project" value="TreeGrafter"/>
</dbReference>
<dbReference type="Gene3D" id="1.10.357.10">
    <property type="entry name" value="Tetracycline Repressor, domain 2"/>
    <property type="match status" value="1"/>
</dbReference>
<dbReference type="Pfam" id="PF00440">
    <property type="entry name" value="TetR_N"/>
    <property type="match status" value="1"/>
</dbReference>
<dbReference type="OrthoDB" id="268339at2"/>
<feature type="DNA-binding region" description="H-T-H motif" evidence="2">
    <location>
        <begin position="47"/>
        <end position="66"/>
    </location>
</feature>
<reference evidence="4 5" key="1">
    <citation type="journal article" date="2016" name="Int. J. Syst. Evol. Microbiol.">
        <title>Nocardioides albidus sp. nov., an actinobacterium isolated from garden soil.</title>
        <authorList>
            <person name="Singh H."/>
            <person name="Du J."/>
            <person name="Trinh H."/>
            <person name="Won K."/>
            <person name="Yang J.E."/>
            <person name="Yin C."/>
            <person name="Kook M."/>
            <person name="Yi T.H."/>
        </authorList>
    </citation>
    <scope>NUCLEOTIDE SEQUENCE [LARGE SCALE GENOMIC DNA]</scope>
    <source>
        <strain evidence="4 5">CCTCC AB 2015297</strain>
    </source>
</reference>
<dbReference type="PROSITE" id="PS50977">
    <property type="entry name" value="HTH_TETR_2"/>
    <property type="match status" value="1"/>
</dbReference>
<accession>A0A5C4VR82</accession>
<comment type="caution">
    <text evidence="4">The sequence shown here is derived from an EMBL/GenBank/DDBJ whole genome shotgun (WGS) entry which is preliminary data.</text>
</comment>
<gene>
    <name evidence="4" type="ORF">FHP29_13900</name>
</gene>
<evidence type="ECO:0000313" key="4">
    <source>
        <dbReference type="EMBL" id="TNM38358.1"/>
    </source>
</evidence>